<dbReference type="Pfam" id="PF00583">
    <property type="entry name" value="Acetyltransf_1"/>
    <property type="match status" value="1"/>
</dbReference>
<dbReference type="AlphaFoldDB" id="A0A840YDE0"/>
<evidence type="ECO:0000313" key="3">
    <source>
        <dbReference type="Proteomes" id="UP000562254"/>
    </source>
</evidence>
<gene>
    <name evidence="2" type="ORF">FHS88_004081</name>
</gene>
<keyword evidence="3" id="KW-1185">Reference proteome</keyword>
<dbReference type="CDD" id="cd04301">
    <property type="entry name" value="NAT_SF"/>
    <property type="match status" value="1"/>
</dbReference>
<dbReference type="PROSITE" id="PS51186">
    <property type="entry name" value="GNAT"/>
    <property type="match status" value="1"/>
</dbReference>
<dbReference type="Gene3D" id="3.40.630.30">
    <property type="match status" value="1"/>
</dbReference>
<dbReference type="RefSeq" id="WP_184487279.1">
    <property type="nucleotide sequence ID" value="NZ_JAAEDJ010000210.1"/>
</dbReference>
<comment type="caution">
    <text evidence="2">The sequence shown here is derived from an EMBL/GenBank/DDBJ whole genome shotgun (WGS) entry which is preliminary data.</text>
</comment>
<evidence type="ECO:0000313" key="2">
    <source>
        <dbReference type="EMBL" id="MBB5691914.1"/>
    </source>
</evidence>
<dbReference type="SUPFAM" id="SSF55729">
    <property type="entry name" value="Acyl-CoA N-acyltransferases (Nat)"/>
    <property type="match status" value="1"/>
</dbReference>
<evidence type="ECO:0000259" key="1">
    <source>
        <dbReference type="PROSITE" id="PS51186"/>
    </source>
</evidence>
<reference evidence="2 3" key="1">
    <citation type="submission" date="2020-08" db="EMBL/GenBank/DDBJ databases">
        <title>Genomic Encyclopedia of Type Strains, Phase IV (KMG-IV): sequencing the most valuable type-strain genomes for metagenomic binning, comparative biology and taxonomic classification.</title>
        <authorList>
            <person name="Goeker M."/>
        </authorList>
    </citation>
    <scope>NUCLEOTIDE SEQUENCE [LARGE SCALE GENOMIC DNA]</scope>
    <source>
        <strain evidence="2 3">DSM 25895</strain>
    </source>
</reference>
<name>A0A840YDE0_9PROT</name>
<dbReference type="InterPro" id="IPR016181">
    <property type="entry name" value="Acyl_CoA_acyltransferase"/>
</dbReference>
<accession>A0A840YDE0</accession>
<proteinExistence type="predicted"/>
<protein>
    <submittedName>
        <fullName evidence="2">GNAT superfamily N-acetyltransferase</fullName>
    </submittedName>
</protein>
<dbReference type="InterPro" id="IPR000182">
    <property type="entry name" value="GNAT_dom"/>
</dbReference>
<organism evidence="2 3">
    <name type="scientific">Neoroseomonas alkaliterrae</name>
    <dbReference type="NCBI Taxonomy" id="1452450"/>
    <lineage>
        <taxon>Bacteria</taxon>
        <taxon>Pseudomonadati</taxon>
        <taxon>Pseudomonadota</taxon>
        <taxon>Alphaproteobacteria</taxon>
        <taxon>Acetobacterales</taxon>
        <taxon>Acetobacteraceae</taxon>
        <taxon>Neoroseomonas</taxon>
    </lineage>
</organism>
<keyword evidence="2" id="KW-0808">Transferase</keyword>
<feature type="domain" description="N-acetyltransferase" evidence="1">
    <location>
        <begin position="6"/>
        <end position="159"/>
    </location>
</feature>
<sequence>MAVPEVTLRPPWPDEEPALTALCIRSKRLWPYDEAFMERAAPALRVPVERLGAEAIRVAECASERAGVVGIEPGDAPGVFELTLLFIEPRFARKGIGAVLLRWACAAARARGGAVMEILSDPYARGFYEAQGARFIEWRPSDAIPGRVLPLLRLALTAPG</sequence>
<dbReference type="EMBL" id="JACIJE010000026">
    <property type="protein sequence ID" value="MBB5691914.1"/>
    <property type="molecule type" value="Genomic_DNA"/>
</dbReference>
<dbReference type="Proteomes" id="UP000562254">
    <property type="component" value="Unassembled WGS sequence"/>
</dbReference>
<dbReference type="GO" id="GO:0016747">
    <property type="term" value="F:acyltransferase activity, transferring groups other than amino-acyl groups"/>
    <property type="evidence" value="ECO:0007669"/>
    <property type="project" value="InterPro"/>
</dbReference>